<evidence type="ECO:0000313" key="2">
    <source>
        <dbReference type="Proteomes" id="UP000037696"/>
    </source>
</evidence>
<sequence>MANAKSTPCLTLRTPFHEQTFPEERHSLNTNLMTTPPRQTWGGSQNLVWKDRGLQWQCCVISGSGSTDYRLGRLTRSGPIEICA</sequence>
<dbReference type="AlphaFoldDB" id="A0A0M9WGK6"/>
<comment type="caution">
    <text evidence="1">The sequence shown here is derived from an EMBL/GenBank/DDBJ whole genome shotgun (WGS) entry which is preliminary data.</text>
</comment>
<organism evidence="1 2">
    <name type="scientific">Penicillium nordicum</name>
    <dbReference type="NCBI Taxonomy" id="229535"/>
    <lineage>
        <taxon>Eukaryota</taxon>
        <taxon>Fungi</taxon>
        <taxon>Dikarya</taxon>
        <taxon>Ascomycota</taxon>
        <taxon>Pezizomycotina</taxon>
        <taxon>Eurotiomycetes</taxon>
        <taxon>Eurotiomycetidae</taxon>
        <taxon>Eurotiales</taxon>
        <taxon>Aspergillaceae</taxon>
        <taxon>Penicillium</taxon>
    </lineage>
</organism>
<proteinExistence type="predicted"/>
<reference evidence="1 2" key="1">
    <citation type="submission" date="2015-08" db="EMBL/GenBank/DDBJ databases">
        <title>Genome sequencing of Penicillium nordicum.</title>
        <authorList>
            <person name="Nguyen H.D."/>
            <person name="Seifert K.A."/>
        </authorList>
    </citation>
    <scope>NUCLEOTIDE SEQUENCE [LARGE SCALE GENOMIC DNA]</scope>
    <source>
        <strain evidence="1 2">DAOMC 185683</strain>
    </source>
</reference>
<gene>
    <name evidence="1" type="ORF">ACN38_g5032</name>
</gene>
<dbReference type="Proteomes" id="UP000037696">
    <property type="component" value="Unassembled WGS sequence"/>
</dbReference>
<protein>
    <submittedName>
        <fullName evidence="1">Uncharacterized protein</fullName>
    </submittedName>
</protein>
<keyword evidence="2" id="KW-1185">Reference proteome</keyword>
<evidence type="ECO:0000313" key="1">
    <source>
        <dbReference type="EMBL" id="KOS44062.1"/>
    </source>
</evidence>
<dbReference type="EMBL" id="LHQQ01000068">
    <property type="protein sequence ID" value="KOS44062.1"/>
    <property type="molecule type" value="Genomic_DNA"/>
</dbReference>
<accession>A0A0M9WGK6</accession>
<name>A0A0M9WGK6_9EURO</name>